<dbReference type="PANTHER" id="PTHR10366">
    <property type="entry name" value="NAD DEPENDENT EPIMERASE/DEHYDRATASE"/>
    <property type="match status" value="1"/>
</dbReference>
<dbReference type="Pfam" id="PF01370">
    <property type="entry name" value="Epimerase"/>
    <property type="match status" value="1"/>
</dbReference>
<name>A0AAJ4X9C2_9SPHI</name>
<dbReference type="PANTHER" id="PTHR10366:SF564">
    <property type="entry name" value="STEROL-4-ALPHA-CARBOXYLATE 3-DEHYDROGENASE, DECARBOXYLATING"/>
    <property type="match status" value="1"/>
</dbReference>
<evidence type="ECO:0000313" key="4">
    <source>
        <dbReference type="EMBL" id="SNV44234.1"/>
    </source>
</evidence>
<evidence type="ECO:0000256" key="2">
    <source>
        <dbReference type="ARBA" id="ARBA00023445"/>
    </source>
</evidence>
<dbReference type="InterPro" id="IPR036291">
    <property type="entry name" value="NAD(P)-bd_dom_sf"/>
</dbReference>
<dbReference type="Gene3D" id="3.40.50.720">
    <property type="entry name" value="NAD(P)-binding Rossmann-like Domain"/>
    <property type="match status" value="1"/>
</dbReference>
<evidence type="ECO:0000313" key="5">
    <source>
        <dbReference type="Proteomes" id="UP000215355"/>
    </source>
</evidence>
<proteinExistence type="inferred from homology"/>
<feature type="domain" description="NAD-dependent epimerase/dehydratase" evidence="3">
    <location>
        <begin position="6"/>
        <end position="215"/>
    </location>
</feature>
<gene>
    <name evidence="4" type="primary">galE_1</name>
    <name evidence="4" type="ORF">SAMEA4412673_00924</name>
</gene>
<dbReference type="CDD" id="cd05227">
    <property type="entry name" value="AR_SDR_e"/>
    <property type="match status" value="1"/>
</dbReference>
<dbReference type="GO" id="GO:0016616">
    <property type="term" value="F:oxidoreductase activity, acting on the CH-OH group of donors, NAD or NADP as acceptor"/>
    <property type="evidence" value="ECO:0007669"/>
    <property type="project" value="TreeGrafter"/>
</dbReference>
<dbReference type="EC" id="5.1.3.2" evidence="4"/>
<keyword evidence="1" id="KW-0560">Oxidoreductase</keyword>
<dbReference type="AlphaFoldDB" id="A0AAJ4X9C2"/>
<dbReference type="EMBL" id="LT906468">
    <property type="protein sequence ID" value="SNV44234.1"/>
    <property type="molecule type" value="Genomic_DNA"/>
</dbReference>
<accession>A0AAJ4X9C2</accession>
<organism evidence="4 5">
    <name type="scientific">Sphingobacterium mizutaii</name>
    <dbReference type="NCBI Taxonomy" id="1010"/>
    <lineage>
        <taxon>Bacteria</taxon>
        <taxon>Pseudomonadati</taxon>
        <taxon>Bacteroidota</taxon>
        <taxon>Sphingobacteriia</taxon>
        <taxon>Sphingobacteriales</taxon>
        <taxon>Sphingobacteriaceae</taxon>
        <taxon>Sphingobacterium</taxon>
    </lineage>
</organism>
<comment type="similarity">
    <text evidence="2">Belongs to the NAD(P)-dependent epimerase/dehydratase family. Dihydroflavonol-4-reductase subfamily.</text>
</comment>
<dbReference type="GO" id="GO:0003978">
    <property type="term" value="F:UDP-glucose 4-epimerase activity"/>
    <property type="evidence" value="ECO:0007669"/>
    <property type="project" value="UniProtKB-EC"/>
</dbReference>
<protein>
    <submittedName>
        <fullName evidence="4">UDP-glucose 4-epimerase</fullName>
        <ecNumber evidence="4">5.1.3.2</ecNumber>
    </submittedName>
</protein>
<dbReference type="FunFam" id="3.40.50.720:FF:000336">
    <property type="entry name" value="Aldehyde reductase"/>
    <property type="match status" value="1"/>
</dbReference>
<reference evidence="4 5" key="1">
    <citation type="submission" date="2017-06" db="EMBL/GenBank/DDBJ databases">
        <authorList>
            <consortium name="Pathogen Informatics"/>
        </authorList>
    </citation>
    <scope>NUCLEOTIDE SEQUENCE [LARGE SCALE GENOMIC DNA]</scope>
    <source>
        <strain evidence="4 5">NCTC12149</strain>
    </source>
</reference>
<keyword evidence="4" id="KW-0413">Isomerase</keyword>
<dbReference type="KEGG" id="smiz:4412673_00924"/>
<dbReference type="Proteomes" id="UP000215355">
    <property type="component" value="Chromosome 1"/>
</dbReference>
<dbReference type="RefSeq" id="WP_093098797.1">
    <property type="nucleotide sequence ID" value="NZ_FNGK01000003.1"/>
</dbReference>
<evidence type="ECO:0000256" key="1">
    <source>
        <dbReference type="ARBA" id="ARBA00023002"/>
    </source>
</evidence>
<dbReference type="InterPro" id="IPR050425">
    <property type="entry name" value="NAD(P)_dehydrat-like"/>
</dbReference>
<dbReference type="SUPFAM" id="SSF51735">
    <property type="entry name" value="NAD(P)-binding Rossmann-fold domains"/>
    <property type="match status" value="1"/>
</dbReference>
<dbReference type="InterPro" id="IPR001509">
    <property type="entry name" value="Epimerase_deHydtase"/>
</dbReference>
<evidence type="ECO:0000259" key="3">
    <source>
        <dbReference type="Pfam" id="PF01370"/>
    </source>
</evidence>
<sequence>MNKSKVLLTGVTGFLGSHTAIELLNRGYQVTGSLRDMKRADAIQKVIATHTQSISNLSFVQADLLDKRAWVAACENQDYVIHTASPFPRELPKNENELIIPAKEGTLRVLQAAKQNQVKRVVLVSSISTVVYGKQIDELDSVFTEDHWTDESNKRDTPPYMRSKTIAEKAAWDFIKEEGKGMELVSILPGAMLGPILEDDFGTSANIIVKILSGNMPAMPKIGFEIVDVRSVAKLLVDAMEIEKAGGNRYMASEGHMSMKEVAEVLKTHFPERKISTANLPNFLARLMSIFEPALKPVLLDLGLRRKVDASKAKRELGWKGHSMEKAILDCANSVIKLGIVK</sequence>